<evidence type="ECO:0000313" key="1">
    <source>
        <dbReference type="EMBL" id="MCO6044844.1"/>
    </source>
</evidence>
<reference evidence="1" key="1">
    <citation type="submission" date="2022-06" db="EMBL/GenBank/DDBJ databases">
        <title>Aeoliella straminimaris, a novel planctomycete from sediments.</title>
        <authorList>
            <person name="Vitorino I.R."/>
            <person name="Lage O.M."/>
        </authorList>
    </citation>
    <scope>NUCLEOTIDE SEQUENCE</scope>
    <source>
        <strain evidence="1">ICT_H6.2</strain>
    </source>
</reference>
<proteinExistence type="predicted"/>
<dbReference type="EMBL" id="JAMXLR010000043">
    <property type="protein sequence ID" value="MCO6044844.1"/>
    <property type="molecule type" value="Genomic_DNA"/>
</dbReference>
<name>A0A9X2FAA0_9BACT</name>
<dbReference type="RefSeq" id="WP_252852958.1">
    <property type="nucleotide sequence ID" value="NZ_JAMXLR010000043.1"/>
</dbReference>
<organism evidence="1 2">
    <name type="scientific">Aeoliella straminimaris</name>
    <dbReference type="NCBI Taxonomy" id="2954799"/>
    <lineage>
        <taxon>Bacteria</taxon>
        <taxon>Pseudomonadati</taxon>
        <taxon>Planctomycetota</taxon>
        <taxon>Planctomycetia</taxon>
        <taxon>Pirellulales</taxon>
        <taxon>Lacipirellulaceae</taxon>
        <taxon>Aeoliella</taxon>
    </lineage>
</organism>
<protein>
    <submittedName>
        <fullName evidence="1">PilZ domain-containing protein</fullName>
    </submittedName>
</protein>
<gene>
    <name evidence="1" type="ORF">NG895_13105</name>
</gene>
<accession>A0A9X2FAA0</accession>
<evidence type="ECO:0000313" key="2">
    <source>
        <dbReference type="Proteomes" id="UP001155241"/>
    </source>
</evidence>
<keyword evidence="2" id="KW-1185">Reference proteome</keyword>
<sequence length="219" mass="23998">MSSFLSNEEAISLLLKNANAPASSYSPMIGRCRNCSRELQWAAPSVKAWASAVPCPECSQYYFTEGRSTHPPTLLPEFMAGESEGNLSDWLTKLQLVRTEQPGAVLLVRQVVGSHRQVDERREHIRFEVDNGVVGIPLDEQGRPTEMAVDVTLMNLSISGMQLAAVGRWNAPLIAVDFAKLGLPGAQLIARVVWQATQHATSRLGCKFLMGPKAQLPLE</sequence>
<dbReference type="Proteomes" id="UP001155241">
    <property type="component" value="Unassembled WGS sequence"/>
</dbReference>
<comment type="caution">
    <text evidence="1">The sequence shown here is derived from an EMBL/GenBank/DDBJ whole genome shotgun (WGS) entry which is preliminary data.</text>
</comment>
<dbReference type="AlphaFoldDB" id="A0A9X2FAA0"/>